<dbReference type="SUPFAM" id="SSF51215">
    <property type="entry name" value="Regulatory protein AraC"/>
    <property type="match status" value="1"/>
</dbReference>
<evidence type="ECO:0000256" key="1">
    <source>
        <dbReference type="ARBA" id="ARBA00023015"/>
    </source>
</evidence>
<evidence type="ECO:0000259" key="4">
    <source>
        <dbReference type="PROSITE" id="PS01124"/>
    </source>
</evidence>
<keyword evidence="2" id="KW-0238">DNA-binding</keyword>
<keyword evidence="1" id="KW-0805">Transcription regulation</keyword>
<evidence type="ECO:0000256" key="2">
    <source>
        <dbReference type="ARBA" id="ARBA00023125"/>
    </source>
</evidence>
<dbReference type="PANTHER" id="PTHR46796:SF2">
    <property type="entry name" value="TRANSCRIPTIONAL REGULATORY PROTEIN"/>
    <property type="match status" value="1"/>
</dbReference>
<accession>U1JNJ2</accession>
<dbReference type="GO" id="GO:0043565">
    <property type="term" value="F:sequence-specific DNA binding"/>
    <property type="evidence" value="ECO:0007669"/>
    <property type="project" value="InterPro"/>
</dbReference>
<dbReference type="Gene3D" id="1.10.10.60">
    <property type="entry name" value="Homeodomain-like"/>
    <property type="match status" value="2"/>
</dbReference>
<dbReference type="PROSITE" id="PS01124">
    <property type="entry name" value="HTH_ARAC_FAMILY_2"/>
    <property type="match status" value="1"/>
</dbReference>
<dbReference type="Pfam" id="PF02311">
    <property type="entry name" value="AraC_binding"/>
    <property type="match status" value="1"/>
</dbReference>
<dbReference type="InterPro" id="IPR009057">
    <property type="entry name" value="Homeodomain-like_sf"/>
</dbReference>
<name>U1JNJ2_9GAMM</name>
<proteinExistence type="predicted"/>
<dbReference type="EMBL" id="AHBZ02000138">
    <property type="protein sequence ID" value="ERG18210.1"/>
    <property type="molecule type" value="Genomic_DNA"/>
</dbReference>
<dbReference type="eggNOG" id="COG2207">
    <property type="taxonomic scope" value="Bacteria"/>
</dbReference>
<dbReference type="InterPro" id="IPR050204">
    <property type="entry name" value="AraC_XylS_family_regulators"/>
</dbReference>
<evidence type="ECO:0000256" key="3">
    <source>
        <dbReference type="ARBA" id="ARBA00023163"/>
    </source>
</evidence>
<keyword evidence="3" id="KW-0804">Transcription</keyword>
<reference evidence="5" key="2">
    <citation type="submission" date="2013-04" db="EMBL/GenBank/DDBJ databases">
        <title>Genome sequence of Pseudoalteromonas citrea.</title>
        <authorList>
            <person name="Xie B.-B."/>
            <person name="Rong J.-C."/>
            <person name="Qin Q.-L."/>
            <person name="Shu Y.-L."/>
            <person name="Zhang Y.-Z."/>
        </authorList>
    </citation>
    <scope>NUCLEOTIDE SEQUENCE</scope>
    <source>
        <strain evidence="5">NCIMB 1889</strain>
    </source>
</reference>
<evidence type="ECO:0000313" key="5">
    <source>
        <dbReference type="EMBL" id="ERG18210.1"/>
    </source>
</evidence>
<dbReference type="InterPro" id="IPR018060">
    <property type="entry name" value="HTH_AraC"/>
</dbReference>
<sequence>MRLPKLRDSYTVHKMMRILYKTYRTFFDRVGSLVQAAVWPINFKGDVKLIMSKKTEIAEFAYASELGGVELLNANYTKQTFSRHSHEGYTIGVIESGAQRFYRTGGNHIAPQHSIILVNADEVHNGCSATELGWAYRAMYPTPEVFEGISSELGVTNGAPYFSDAVVHDPQLADLLREMFTTLDKSDNRLVRESLLYSSLIKLVARHSKSSKKSALQSKRKVSLLLVKQFLDEHPESDISLQALSVLAGISACHLLREFQKQFGLPPHTYQIQARLRRAKGLLRQGNNQLDVALTCGFHDQSHFHRHFKRMMGVAPGQYAKAVTSNNVQVIY</sequence>
<dbReference type="InterPro" id="IPR003313">
    <property type="entry name" value="AraC-bd"/>
</dbReference>
<dbReference type="STRING" id="1117314.PCIT_12914"/>
<dbReference type="AlphaFoldDB" id="U1JNJ2"/>
<dbReference type="Pfam" id="PF12833">
    <property type="entry name" value="HTH_18"/>
    <property type="match status" value="1"/>
</dbReference>
<reference evidence="5" key="1">
    <citation type="journal article" date="2012" name="J. Bacteriol.">
        <title>Genome sequences of type strains of seven species of the marine bacterium Pseudoalteromonas.</title>
        <authorList>
            <person name="Xie B.B."/>
            <person name="Shu Y.L."/>
            <person name="Qin Q.L."/>
            <person name="Rong J.C."/>
            <person name="Zhang X.Y."/>
            <person name="Chen X.L."/>
            <person name="Shi M."/>
            <person name="He H.L."/>
            <person name="Zhou B.C."/>
            <person name="Zhang Y.Z."/>
        </authorList>
    </citation>
    <scope>NUCLEOTIDE SEQUENCE [LARGE SCALE GENOMIC DNA]</scope>
    <source>
        <strain evidence="5">NCIMB 1889</strain>
    </source>
</reference>
<dbReference type="GO" id="GO:0003700">
    <property type="term" value="F:DNA-binding transcription factor activity"/>
    <property type="evidence" value="ECO:0007669"/>
    <property type="project" value="InterPro"/>
</dbReference>
<organism evidence="5">
    <name type="scientific">Pseudoalteromonas citrea DSM 8771</name>
    <dbReference type="NCBI Taxonomy" id="1117314"/>
    <lineage>
        <taxon>Bacteria</taxon>
        <taxon>Pseudomonadati</taxon>
        <taxon>Pseudomonadota</taxon>
        <taxon>Gammaproteobacteria</taxon>
        <taxon>Alteromonadales</taxon>
        <taxon>Pseudoalteromonadaceae</taxon>
        <taxon>Pseudoalteromonas</taxon>
    </lineage>
</organism>
<dbReference type="SUPFAM" id="SSF46689">
    <property type="entry name" value="Homeodomain-like"/>
    <property type="match status" value="2"/>
</dbReference>
<comment type="caution">
    <text evidence="5">The sequence shown here is derived from an EMBL/GenBank/DDBJ whole genome shotgun (WGS) entry which is preliminary data.</text>
</comment>
<dbReference type="PANTHER" id="PTHR46796">
    <property type="entry name" value="HTH-TYPE TRANSCRIPTIONAL ACTIVATOR RHAS-RELATED"/>
    <property type="match status" value="1"/>
</dbReference>
<feature type="domain" description="HTH araC/xylS-type" evidence="4">
    <location>
        <begin position="225"/>
        <end position="322"/>
    </location>
</feature>
<protein>
    <submittedName>
        <fullName evidence="5">AraC family transcriptional regulator</fullName>
    </submittedName>
</protein>
<dbReference type="SMART" id="SM00342">
    <property type="entry name" value="HTH_ARAC"/>
    <property type="match status" value="1"/>
</dbReference>
<gene>
    <name evidence="5" type="ORF">PCIT_12914</name>
</gene>
<dbReference type="InterPro" id="IPR037923">
    <property type="entry name" value="HTH-like"/>
</dbReference>